<evidence type="ECO:0000256" key="4">
    <source>
        <dbReference type="SAM" id="MobiDB-lite"/>
    </source>
</evidence>
<feature type="signal peptide" evidence="5">
    <location>
        <begin position="1"/>
        <end position="32"/>
    </location>
</feature>
<evidence type="ECO:0000256" key="2">
    <source>
        <dbReference type="ARBA" id="ARBA00023277"/>
    </source>
</evidence>
<evidence type="ECO:0000256" key="3">
    <source>
        <dbReference type="ARBA" id="ARBA00023326"/>
    </source>
</evidence>
<name>A0A8J3QQ59_9ACTN</name>
<evidence type="ECO:0000256" key="1">
    <source>
        <dbReference type="ARBA" id="ARBA00022737"/>
    </source>
</evidence>
<keyword evidence="2" id="KW-0119">Carbohydrate metabolism</keyword>
<dbReference type="PANTHER" id="PTHR31736">
    <property type="match status" value="1"/>
</dbReference>
<dbReference type="GO" id="GO:0000272">
    <property type="term" value="P:polysaccharide catabolic process"/>
    <property type="evidence" value="ECO:0007669"/>
    <property type="project" value="UniProtKB-KW"/>
</dbReference>
<feature type="chain" id="PRO_5035282885" evidence="5">
    <location>
        <begin position="33"/>
        <end position="551"/>
    </location>
</feature>
<dbReference type="SUPFAM" id="SSF51126">
    <property type="entry name" value="Pectin lyase-like"/>
    <property type="match status" value="1"/>
</dbReference>
<dbReference type="EMBL" id="BONZ01000030">
    <property type="protein sequence ID" value="GIH14879.1"/>
    <property type="molecule type" value="Genomic_DNA"/>
</dbReference>
<keyword evidence="7" id="KW-1185">Reference proteome</keyword>
<accession>A0A8J3QQ59</accession>
<dbReference type="InterPro" id="IPR006311">
    <property type="entry name" value="TAT_signal"/>
</dbReference>
<dbReference type="AlphaFoldDB" id="A0A8J3QQ59"/>
<reference evidence="6" key="1">
    <citation type="submission" date="2021-01" db="EMBL/GenBank/DDBJ databases">
        <title>Whole genome shotgun sequence of Rugosimonospora africana NBRC 104875.</title>
        <authorList>
            <person name="Komaki H."/>
            <person name="Tamura T."/>
        </authorList>
    </citation>
    <scope>NUCLEOTIDE SEQUENCE</scope>
    <source>
        <strain evidence="6">NBRC 104875</strain>
    </source>
</reference>
<dbReference type="PANTHER" id="PTHR31736:SF9">
    <property type="entry name" value="ENDO-XYLOGALACTURONAN HYDROLASE A-RELATED"/>
    <property type="match status" value="1"/>
</dbReference>
<feature type="compositionally biased region" description="Polar residues" evidence="4">
    <location>
        <begin position="98"/>
        <end position="108"/>
    </location>
</feature>
<gene>
    <name evidence="6" type="ORF">Raf01_30510</name>
</gene>
<dbReference type="PROSITE" id="PS51318">
    <property type="entry name" value="TAT"/>
    <property type="match status" value="1"/>
</dbReference>
<dbReference type="RefSeq" id="WP_203918529.1">
    <property type="nucleotide sequence ID" value="NZ_BONZ01000030.1"/>
</dbReference>
<dbReference type="Gene3D" id="2.160.20.10">
    <property type="entry name" value="Single-stranded right-handed beta-helix, Pectin lyase-like"/>
    <property type="match status" value="1"/>
</dbReference>
<feature type="region of interest" description="Disordered" evidence="4">
    <location>
        <begin position="86"/>
        <end position="108"/>
    </location>
</feature>
<evidence type="ECO:0000313" key="6">
    <source>
        <dbReference type="EMBL" id="GIH14879.1"/>
    </source>
</evidence>
<organism evidence="6 7">
    <name type="scientific">Rugosimonospora africana</name>
    <dbReference type="NCBI Taxonomy" id="556532"/>
    <lineage>
        <taxon>Bacteria</taxon>
        <taxon>Bacillati</taxon>
        <taxon>Actinomycetota</taxon>
        <taxon>Actinomycetes</taxon>
        <taxon>Micromonosporales</taxon>
        <taxon>Micromonosporaceae</taxon>
        <taxon>Rugosimonospora</taxon>
    </lineage>
</organism>
<sequence>MKFRRALSAATAAVTAAAVTAAVLIAATPAAAQGHRTTYTGTEYDQGGTSQPISGQQPAIDAKADQITATTDAMLRDVARQRATLPYGSIDSDPHTRPQLTTYPAPTGTTASDQYAVTVRQGLRATNSFVYKVNARKTDTNREQDTSWTSFSFAGPVLVAVRKLTGSATGCLVRPSSAGIHPVFAGNTCYFALTGAANVSVEFTPNTTNPVPHPMLVFANPPETDVPPATDPNVLYLGPGVHDLGRDVPLHDGETVYVAGGAWVKAAFKATGVHNVVFRGRGIIDGLFLDTGDQDANKNEPGLIDLADASNVVVDGLTFVDGPRFNVRVLGNDITVHNIKVMSWWYSTDCIWAGADSLVEGNFCKVNDDSLKPMTGPSVIRDNVVWQLENGAPFMISWNVKTDQSNFHVYDNDVIHAEHYWLSPQAIFRSRHASPGHLQDYLFENIRVEDANWRLFYIILENNKWYDPSLGYGQISALIFRNITAETPFTMPSVVAGIDPDHRVYDASFVNVDLNGTCVSDAAGGNFQIDPATTDQIRIMKDTQHPCGGRR</sequence>
<dbReference type="Proteomes" id="UP000642748">
    <property type="component" value="Unassembled WGS sequence"/>
</dbReference>
<keyword evidence="5" id="KW-0732">Signal</keyword>
<evidence type="ECO:0000256" key="5">
    <source>
        <dbReference type="SAM" id="SignalP"/>
    </source>
</evidence>
<proteinExistence type="predicted"/>
<keyword evidence="3" id="KW-0624">Polysaccharide degradation</keyword>
<protein>
    <submittedName>
        <fullName evidence="6">Uncharacterized protein</fullName>
    </submittedName>
</protein>
<evidence type="ECO:0000313" key="7">
    <source>
        <dbReference type="Proteomes" id="UP000642748"/>
    </source>
</evidence>
<dbReference type="InterPro" id="IPR012334">
    <property type="entry name" value="Pectin_lyas_fold"/>
</dbReference>
<comment type="caution">
    <text evidence="6">The sequence shown here is derived from an EMBL/GenBank/DDBJ whole genome shotgun (WGS) entry which is preliminary data.</text>
</comment>
<keyword evidence="1" id="KW-0677">Repeat</keyword>
<dbReference type="InterPro" id="IPR011050">
    <property type="entry name" value="Pectin_lyase_fold/virulence"/>
</dbReference>